<dbReference type="Gene3D" id="3.30.950.30">
    <property type="entry name" value="Schlafen, AAA domain"/>
    <property type="match status" value="1"/>
</dbReference>
<proteinExistence type="predicted"/>
<gene>
    <name evidence="2" type="ORF">MUN53_14650</name>
</gene>
<name>A0ABT0C491_9BACT</name>
<evidence type="ECO:0000313" key="2">
    <source>
        <dbReference type="EMBL" id="MCJ2381829.1"/>
    </source>
</evidence>
<dbReference type="InterPro" id="IPR038475">
    <property type="entry name" value="RecG_C_sf"/>
</dbReference>
<feature type="domain" description="Schlafen AlbA-2" evidence="1">
    <location>
        <begin position="21"/>
        <end position="144"/>
    </location>
</feature>
<accession>A0ABT0C491</accession>
<dbReference type="InterPro" id="IPR007421">
    <property type="entry name" value="Schlafen_AlbA_2_dom"/>
</dbReference>
<dbReference type="PANTHER" id="PTHR30595">
    <property type="entry name" value="GLPR-RELATED TRANSCRIPTIONAL REPRESSOR"/>
    <property type="match status" value="1"/>
</dbReference>
<dbReference type="Proteomes" id="UP001165444">
    <property type="component" value="Unassembled WGS sequence"/>
</dbReference>
<organism evidence="2 3">
    <name type="scientific">Parabacteroides faecalis</name>
    <dbReference type="NCBI Taxonomy" id="2924040"/>
    <lineage>
        <taxon>Bacteria</taxon>
        <taxon>Pseudomonadati</taxon>
        <taxon>Bacteroidota</taxon>
        <taxon>Bacteroidia</taxon>
        <taxon>Bacteroidales</taxon>
        <taxon>Tannerellaceae</taxon>
        <taxon>Parabacteroides</taxon>
    </lineage>
</organism>
<sequence length="556" mass="64401">MNKDNKYTELLKKQICEVQKENRSLEFKSNYQEADKLGQYISALSNGACLDHQDFAYLYFGIDDSTLEVKGTKFNVSSIKAKGNQALEMYLRQLIFPHIPFMFEEFQFDDDKRVVRLKIPAAAGEPTTFYNKPYVRVDSHVTELSKYPEWMREIYSSRYDWTAQVVEDATINDLDTEAIQIAREGYKERYPLYKDQLSQWSDEIFLDKACLTLDGQITRTTMLLVGKREKAHKIPHIAEIVWKCHQDGETFGDTFTIPFIKSTSEVLKRIRNYRFKIYPMNSLIPAEVWKYDARSILEALHNCVAHQDYALDERIRVTEDKEKLTFENAGSFFDGDYNQYVLGEKTPKRYRNPALMKAMVNVKMIDSQGYGIHNLFLRQKERFLPMPDYDGCSESQVVLHLPGIVIDTNYSLLLLSNNEVNLTEAILLDNLQKGKRISDSAIELLRKKHFVEGRKPHVYIAKTIAQNTHTKAEYSKHKGLIEKSCESLLLNALADHNVLTRNDIDILLWNALSDQLSDNQKKNKIGNLLTRLRKKGLITNETLGNKSEWTLVNNDI</sequence>
<evidence type="ECO:0000313" key="3">
    <source>
        <dbReference type="Proteomes" id="UP001165444"/>
    </source>
</evidence>
<dbReference type="Pfam" id="PF04326">
    <property type="entry name" value="SLFN_AlbA_2"/>
    <property type="match status" value="1"/>
</dbReference>
<dbReference type="RefSeq" id="WP_243326266.1">
    <property type="nucleotide sequence ID" value="NZ_JAKZMM010000044.1"/>
</dbReference>
<dbReference type="InterPro" id="IPR038461">
    <property type="entry name" value="Schlafen_AlbA_2_dom_sf"/>
</dbReference>
<protein>
    <submittedName>
        <fullName evidence="2">DNA binding domain-containing protein</fullName>
    </submittedName>
</protein>
<reference evidence="2 3" key="1">
    <citation type="submission" date="2022-03" db="EMBL/GenBank/DDBJ databases">
        <title>Parabacteroides sp. nov. isolated from swine feces.</title>
        <authorList>
            <person name="Bak J.E."/>
        </authorList>
    </citation>
    <scope>NUCLEOTIDE SEQUENCE [LARGE SCALE GENOMIC DNA]</scope>
    <source>
        <strain evidence="2 3">AGMB00274</strain>
    </source>
</reference>
<dbReference type="EMBL" id="JAKZMM010000044">
    <property type="protein sequence ID" value="MCJ2381829.1"/>
    <property type="molecule type" value="Genomic_DNA"/>
</dbReference>
<dbReference type="PANTHER" id="PTHR30595:SF6">
    <property type="entry name" value="SCHLAFEN ALBA-2 DOMAIN-CONTAINING PROTEIN"/>
    <property type="match status" value="1"/>
</dbReference>
<comment type="caution">
    <text evidence="2">The sequence shown here is derived from an EMBL/GenBank/DDBJ whole genome shotgun (WGS) entry which is preliminary data.</text>
</comment>
<evidence type="ECO:0000259" key="1">
    <source>
        <dbReference type="Pfam" id="PF04326"/>
    </source>
</evidence>
<keyword evidence="3" id="KW-1185">Reference proteome</keyword>
<dbReference type="Gene3D" id="3.30.565.60">
    <property type="match status" value="1"/>
</dbReference>